<name>A0A090GSY2_MESPL</name>
<accession>A0A090GSY2</accession>
<dbReference type="EMBL" id="CCNE01000005">
    <property type="protein sequence ID" value="CDX51525.1"/>
    <property type="molecule type" value="Genomic_DNA"/>
</dbReference>
<evidence type="ECO:0000313" key="2">
    <source>
        <dbReference type="Proteomes" id="UP000046122"/>
    </source>
</evidence>
<protein>
    <submittedName>
        <fullName evidence="1">Uncharacterized protein</fullName>
    </submittedName>
</protein>
<organism evidence="1 2">
    <name type="scientific">Mesorhizobium plurifarium</name>
    <dbReference type="NCBI Taxonomy" id="69974"/>
    <lineage>
        <taxon>Bacteria</taxon>
        <taxon>Pseudomonadati</taxon>
        <taxon>Pseudomonadota</taxon>
        <taxon>Alphaproteobacteria</taxon>
        <taxon>Hyphomicrobiales</taxon>
        <taxon>Phyllobacteriaceae</taxon>
        <taxon>Mesorhizobium</taxon>
    </lineage>
</organism>
<reference evidence="1 2" key="1">
    <citation type="submission" date="2014-08" db="EMBL/GenBank/DDBJ databases">
        <authorList>
            <person name="Moulin Lionel"/>
        </authorList>
    </citation>
    <scope>NUCLEOTIDE SEQUENCE [LARGE SCALE GENOMIC DNA]</scope>
</reference>
<sequence length="61" mass="6909">MARVGQVHFGNRTYPQKYFVGIFVGSNCGLPCPKYLIAKQDFFHLDSASGHHPHSSFRRSL</sequence>
<dbReference type="Proteomes" id="UP000046122">
    <property type="component" value="Unassembled WGS sequence"/>
</dbReference>
<dbReference type="AlphaFoldDB" id="A0A090GSY2"/>
<gene>
    <name evidence="1" type="ORF">MPL3365_130507</name>
</gene>
<proteinExistence type="predicted"/>
<evidence type="ECO:0000313" key="1">
    <source>
        <dbReference type="EMBL" id="CDX51525.1"/>
    </source>
</evidence>